<keyword evidence="1" id="KW-0732">Signal</keyword>
<dbReference type="VEuPathDB" id="FungiDB:CC77DRAFT_1004153"/>
<dbReference type="Proteomes" id="UP000077248">
    <property type="component" value="Unassembled WGS sequence"/>
</dbReference>
<dbReference type="KEGG" id="aalt:CC77DRAFT_1004153"/>
<sequence>MLLSHPIIFFTTAFGAVSMANPIANAEAAALAILHDLPEWESYSTSLEARNAEPAGLEARQGGPIACIATVGLGPPSQPSFRGCIGVRPGLITGFFVRTAEFPNCEIGVEVNYPNCAQYRVVSIQNCGGERLVDISDGSSCPPPPGR</sequence>
<dbReference type="RefSeq" id="XP_018391566.1">
    <property type="nucleotide sequence ID" value="XM_018523248.1"/>
</dbReference>
<proteinExistence type="predicted"/>
<dbReference type="AlphaFoldDB" id="A0A177E2G3"/>
<protein>
    <submittedName>
        <fullName evidence="2">Uncharacterized protein</fullName>
    </submittedName>
</protein>
<feature type="chain" id="PRO_5008060061" evidence="1">
    <location>
        <begin position="21"/>
        <end position="147"/>
    </location>
</feature>
<dbReference type="EMBL" id="KV441469">
    <property type="protein sequence ID" value="OAG26145.1"/>
    <property type="molecule type" value="Genomic_DNA"/>
</dbReference>
<reference evidence="2 3" key="1">
    <citation type="submission" date="2016-05" db="EMBL/GenBank/DDBJ databases">
        <title>Comparative analysis of secretome profiles of manganese(II)-oxidizing ascomycete fungi.</title>
        <authorList>
            <consortium name="DOE Joint Genome Institute"/>
            <person name="Zeiner C.A."/>
            <person name="Purvine S.O."/>
            <person name="Zink E.M."/>
            <person name="Wu S."/>
            <person name="Pasa-Tolic L."/>
            <person name="Chaput D.L."/>
            <person name="Haridas S."/>
            <person name="Grigoriev I.V."/>
            <person name="Santelli C.M."/>
            <person name="Hansel C.M."/>
        </authorList>
    </citation>
    <scope>NUCLEOTIDE SEQUENCE [LARGE SCALE GENOMIC DNA]</scope>
    <source>
        <strain evidence="2 3">SRC1lrK2f</strain>
    </source>
</reference>
<feature type="signal peptide" evidence="1">
    <location>
        <begin position="1"/>
        <end position="20"/>
    </location>
</feature>
<keyword evidence="3" id="KW-1185">Reference proteome</keyword>
<dbReference type="GeneID" id="29108842"/>
<gene>
    <name evidence="2" type="ORF">CC77DRAFT_1004153</name>
</gene>
<evidence type="ECO:0000256" key="1">
    <source>
        <dbReference type="SAM" id="SignalP"/>
    </source>
</evidence>
<accession>A0A177E2G3</accession>
<name>A0A177E2G3_ALTAL</name>
<organism evidence="2 3">
    <name type="scientific">Alternaria alternata</name>
    <name type="common">Alternaria rot fungus</name>
    <name type="synonym">Torula alternata</name>
    <dbReference type="NCBI Taxonomy" id="5599"/>
    <lineage>
        <taxon>Eukaryota</taxon>
        <taxon>Fungi</taxon>
        <taxon>Dikarya</taxon>
        <taxon>Ascomycota</taxon>
        <taxon>Pezizomycotina</taxon>
        <taxon>Dothideomycetes</taxon>
        <taxon>Pleosporomycetidae</taxon>
        <taxon>Pleosporales</taxon>
        <taxon>Pleosporineae</taxon>
        <taxon>Pleosporaceae</taxon>
        <taxon>Alternaria</taxon>
        <taxon>Alternaria sect. Alternaria</taxon>
        <taxon>Alternaria alternata complex</taxon>
    </lineage>
</organism>
<evidence type="ECO:0000313" key="3">
    <source>
        <dbReference type="Proteomes" id="UP000077248"/>
    </source>
</evidence>
<evidence type="ECO:0000313" key="2">
    <source>
        <dbReference type="EMBL" id="OAG26145.1"/>
    </source>
</evidence>